<evidence type="ECO:0000256" key="1">
    <source>
        <dbReference type="SAM" id="MobiDB-lite"/>
    </source>
</evidence>
<protein>
    <submittedName>
        <fullName evidence="2">GvpH protein</fullName>
    </submittedName>
</protein>
<keyword evidence="3" id="KW-1185">Reference proteome</keyword>
<dbReference type="OrthoDB" id="169661at2157"/>
<feature type="region of interest" description="Disordered" evidence="1">
    <location>
        <begin position="44"/>
        <end position="86"/>
    </location>
</feature>
<dbReference type="Pfam" id="PF05455">
    <property type="entry name" value="GvpH"/>
    <property type="match status" value="1"/>
</dbReference>
<dbReference type="AlphaFoldDB" id="A0A1H8T8U1"/>
<evidence type="ECO:0000313" key="3">
    <source>
        <dbReference type="Proteomes" id="UP000199126"/>
    </source>
</evidence>
<reference evidence="3" key="1">
    <citation type="submission" date="2016-10" db="EMBL/GenBank/DDBJ databases">
        <authorList>
            <person name="Varghese N."/>
            <person name="Submissions S."/>
        </authorList>
    </citation>
    <scope>NUCLEOTIDE SEQUENCE [LARGE SCALE GENOMIC DNA]</scope>
    <source>
        <strain evidence="3">CGMCC 1.10121</strain>
    </source>
</reference>
<sequence length="159" mass="17660">MTYDENGPDEDREDDGRPRGIRLGLGLQPLVDLLDALMELDVSRPPASERVALETDAPGGEREETRRVEGNDPTTRDDGSLSEECRIDTRRDDRVFTVVADLPGATIDDVSVGIDPRANELVVQREGTVVGRIVIPWESPVVSRVWFNNGILEVRLEPQ</sequence>
<evidence type="ECO:0000313" key="2">
    <source>
        <dbReference type="EMBL" id="SEO87156.1"/>
    </source>
</evidence>
<proteinExistence type="predicted"/>
<gene>
    <name evidence="2" type="ORF">SAMN04487948_10679</name>
</gene>
<dbReference type="EMBL" id="FODV01000006">
    <property type="protein sequence ID" value="SEO87156.1"/>
    <property type="molecule type" value="Genomic_DNA"/>
</dbReference>
<feature type="compositionally biased region" description="Basic and acidic residues" evidence="1">
    <location>
        <begin position="59"/>
        <end position="86"/>
    </location>
</feature>
<accession>A0A1H8T8U1</accession>
<dbReference type="RefSeq" id="WP_211609136.1">
    <property type="nucleotide sequence ID" value="NZ_FODV01000006.1"/>
</dbReference>
<feature type="compositionally biased region" description="Acidic residues" evidence="1">
    <location>
        <begin position="1"/>
        <end position="13"/>
    </location>
</feature>
<feature type="region of interest" description="Disordered" evidence="1">
    <location>
        <begin position="1"/>
        <end position="22"/>
    </location>
</feature>
<dbReference type="Proteomes" id="UP000199126">
    <property type="component" value="Unassembled WGS sequence"/>
</dbReference>
<name>A0A1H8T8U1_9EURY</name>
<dbReference type="InterPro" id="IPR008633">
    <property type="entry name" value="GvpH"/>
</dbReference>
<organism evidence="2 3">
    <name type="scientific">Halogranum amylolyticum</name>
    <dbReference type="NCBI Taxonomy" id="660520"/>
    <lineage>
        <taxon>Archaea</taxon>
        <taxon>Methanobacteriati</taxon>
        <taxon>Methanobacteriota</taxon>
        <taxon>Stenosarchaea group</taxon>
        <taxon>Halobacteria</taxon>
        <taxon>Halobacteriales</taxon>
        <taxon>Haloferacaceae</taxon>
    </lineage>
</organism>